<gene>
    <name evidence="2" type="ORF">TVAG_383570</name>
</gene>
<evidence type="ECO:0000313" key="2">
    <source>
        <dbReference type="EMBL" id="EAY02054.1"/>
    </source>
</evidence>
<dbReference type="EMBL" id="DS113548">
    <property type="protein sequence ID" value="EAY02054.1"/>
    <property type="molecule type" value="Genomic_DNA"/>
</dbReference>
<dbReference type="Pfam" id="PF00069">
    <property type="entry name" value="Pkinase"/>
    <property type="match status" value="1"/>
</dbReference>
<dbReference type="PROSITE" id="PS50011">
    <property type="entry name" value="PROTEIN_KINASE_DOM"/>
    <property type="match status" value="1"/>
</dbReference>
<dbReference type="PANTHER" id="PTHR24362">
    <property type="entry name" value="SERINE/THREONINE-PROTEIN KINASE NEK"/>
    <property type="match status" value="1"/>
</dbReference>
<dbReference type="eggNOG" id="KOG0583">
    <property type="taxonomic scope" value="Eukaryota"/>
</dbReference>
<keyword evidence="2" id="KW-0808">Transferase</keyword>
<reference evidence="2" key="2">
    <citation type="journal article" date="2007" name="Science">
        <title>Draft genome sequence of the sexually transmitted pathogen Trichomonas vaginalis.</title>
        <authorList>
            <person name="Carlton J.M."/>
            <person name="Hirt R.P."/>
            <person name="Silva J.C."/>
            <person name="Delcher A.L."/>
            <person name="Schatz M."/>
            <person name="Zhao Q."/>
            <person name="Wortman J.R."/>
            <person name="Bidwell S.L."/>
            <person name="Alsmark U.C.M."/>
            <person name="Besteiro S."/>
            <person name="Sicheritz-Ponten T."/>
            <person name="Noel C.J."/>
            <person name="Dacks J.B."/>
            <person name="Foster P.G."/>
            <person name="Simillion C."/>
            <person name="Van de Peer Y."/>
            <person name="Miranda-Saavedra D."/>
            <person name="Barton G.J."/>
            <person name="Westrop G.D."/>
            <person name="Mueller S."/>
            <person name="Dessi D."/>
            <person name="Fiori P.L."/>
            <person name="Ren Q."/>
            <person name="Paulsen I."/>
            <person name="Zhang H."/>
            <person name="Bastida-Corcuera F.D."/>
            <person name="Simoes-Barbosa A."/>
            <person name="Brown M.T."/>
            <person name="Hayes R.D."/>
            <person name="Mukherjee M."/>
            <person name="Okumura C.Y."/>
            <person name="Schneider R."/>
            <person name="Smith A.J."/>
            <person name="Vanacova S."/>
            <person name="Villalvazo M."/>
            <person name="Haas B.J."/>
            <person name="Pertea M."/>
            <person name="Feldblyum T.V."/>
            <person name="Utterback T.R."/>
            <person name="Shu C.L."/>
            <person name="Osoegawa K."/>
            <person name="de Jong P.J."/>
            <person name="Hrdy I."/>
            <person name="Horvathova L."/>
            <person name="Zubacova Z."/>
            <person name="Dolezal P."/>
            <person name="Malik S.B."/>
            <person name="Logsdon J.M. Jr."/>
            <person name="Henze K."/>
            <person name="Gupta A."/>
            <person name="Wang C.C."/>
            <person name="Dunne R.L."/>
            <person name="Upcroft J.A."/>
            <person name="Upcroft P."/>
            <person name="White O."/>
            <person name="Salzberg S.L."/>
            <person name="Tang P."/>
            <person name="Chiu C.-H."/>
            <person name="Lee Y.-S."/>
            <person name="Embley T.M."/>
            <person name="Coombs G.H."/>
            <person name="Mottram J.C."/>
            <person name="Tachezy J."/>
            <person name="Fraser-Liggett C.M."/>
            <person name="Johnson P.J."/>
        </authorList>
    </citation>
    <scope>NUCLEOTIDE SEQUENCE [LARGE SCALE GENOMIC DNA]</scope>
    <source>
        <strain evidence="2">G3</strain>
    </source>
</reference>
<dbReference type="CDD" id="cd14014">
    <property type="entry name" value="STKc_PknB_like"/>
    <property type="match status" value="1"/>
</dbReference>
<dbReference type="VEuPathDB" id="TrichDB:TVAG_383570"/>
<dbReference type="SMR" id="A2EZ66"/>
<dbReference type="InterPro" id="IPR008271">
    <property type="entry name" value="Ser/Thr_kinase_AS"/>
</dbReference>
<dbReference type="GO" id="GO:0004672">
    <property type="term" value="F:protein kinase activity"/>
    <property type="evidence" value="ECO:0007669"/>
    <property type="project" value="InterPro"/>
</dbReference>
<feature type="domain" description="Protein kinase" evidence="1">
    <location>
        <begin position="1"/>
        <end position="220"/>
    </location>
</feature>
<name>A2EZ66_TRIV3</name>
<dbReference type="STRING" id="5722.A2EZ66"/>
<dbReference type="VEuPathDB" id="TrichDB:TVAGG3_0459110"/>
<dbReference type="InParanoid" id="A2EZ66"/>
<proteinExistence type="predicted"/>
<dbReference type="InterPro" id="IPR011009">
    <property type="entry name" value="Kinase-like_dom_sf"/>
</dbReference>
<reference evidence="2" key="1">
    <citation type="submission" date="2006-10" db="EMBL/GenBank/DDBJ databases">
        <authorList>
            <person name="Amadeo P."/>
            <person name="Zhao Q."/>
            <person name="Wortman J."/>
            <person name="Fraser-Liggett C."/>
            <person name="Carlton J."/>
        </authorList>
    </citation>
    <scope>NUCLEOTIDE SEQUENCE</scope>
    <source>
        <strain evidence="2">G3</strain>
    </source>
</reference>
<dbReference type="RefSeq" id="XP_001330508.1">
    <property type="nucleotide sequence ID" value="XM_001330473.1"/>
</dbReference>
<keyword evidence="3" id="KW-1185">Reference proteome</keyword>
<protein>
    <submittedName>
        <fullName evidence="2">CAMK family protein kinase</fullName>
    </submittedName>
</protein>
<evidence type="ECO:0000313" key="3">
    <source>
        <dbReference type="Proteomes" id="UP000001542"/>
    </source>
</evidence>
<dbReference type="OrthoDB" id="10252171at2759"/>
<dbReference type="SMART" id="SM00220">
    <property type="entry name" value="S_TKc"/>
    <property type="match status" value="1"/>
</dbReference>
<sequence length="263" mass="30718">MIQHTTENLHLKFNKNEIDCMKEVDNNNIVRLYDYDYYDGSVYLMMEFCPTSLDKFIRKKRVLTREQLLKYSYGVLKSIKACHRFNVAHLDIKPANFLIDNYDRIRVCDFGFSAIHQDEHLEENCEGSVPFMPPEVILGHPHDPFKADVWAIGVTFFIMSTGKFPWEGDDRKTLCDNLLKEPPRTELIQCKDYAEVIEKCLAKDPNERPSIDELLELPLFKTPHFDFKPAHRNSMISHLRAMRHRSLPALIVSPVVCRSRTSL</sequence>
<dbReference type="Gene3D" id="1.10.510.10">
    <property type="entry name" value="Transferase(Phosphotransferase) domain 1"/>
    <property type="match status" value="1"/>
</dbReference>
<dbReference type="PANTHER" id="PTHR24362:SF309">
    <property type="entry name" value="PROTEIN KINASE DOMAIN-CONTAINING PROTEIN"/>
    <property type="match status" value="1"/>
</dbReference>
<evidence type="ECO:0000259" key="1">
    <source>
        <dbReference type="PROSITE" id="PS50011"/>
    </source>
</evidence>
<keyword evidence="2" id="KW-0418">Kinase</keyword>
<dbReference type="Proteomes" id="UP000001542">
    <property type="component" value="Unassembled WGS sequence"/>
</dbReference>
<organism evidence="2 3">
    <name type="scientific">Trichomonas vaginalis (strain ATCC PRA-98 / G3)</name>
    <dbReference type="NCBI Taxonomy" id="412133"/>
    <lineage>
        <taxon>Eukaryota</taxon>
        <taxon>Metamonada</taxon>
        <taxon>Parabasalia</taxon>
        <taxon>Trichomonadida</taxon>
        <taxon>Trichomonadidae</taxon>
        <taxon>Trichomonas</taxon>
    </lineage>
</organism>
<dbReference type="GO" id="GO:0005524">
    <property type="term" value="F:ATP binding"/>
    <property type="evidence" value="ECO:0007669"/>
    <property type="project" value="InterPro"/>
</dbReference>
<accession>A2EZ66</accession>
<dbReference type="KEGG" id="tva:4759885"/>
<dbReference type="PROSITE" id="PS00108">
    <property type="entry name" value="PROTEIN_KINASE_ST"/>
    <property type="match status" value="1"/>
</dbReference>
<dbReference type="InterPro" id="IPR000719">
    <property type="entry name" value="Prot_kinase_dom"/>
</dbReference>
<dbReference type="SUPFAM" id="SSF56112">
    <property type="entry name" value="Protein kinase-like (PK-like)"/>
    <property type="match status" value="1"/>
</dbReference>
<dbReference type="AlphaFoldDB" id="A2EZ66"/>